<evidence type="ECO:0000313" key="2">
    <source>
        <dbReference type="Proteomes" id="UP001153269"/>
    </source>
</evidence>
<reference evidence="1" key="1">
    <citation type="submission" date="2020-03" db="EMBL/GenBank/DDBJ databases">
        <authorList>
            <person name="Weist P."/>
        </authorList>
    </citation>
    <scope>NUCLEOTIDE SEQUENCE</scope>
</reference>
<accession>A0A9N7V7X8</accession>
<dbReference type="EMBL" id="CADEAL010003334">
    <property type="protein sequence ID" value="CAB1444292.1"/>
    <property type="molecule type" value="Genomic_DNA"/>
</dbReference>
<name>A0A9N7V7X8_PLEPL</name>
<gene>
    <name evidence="1" type="ORF">PLEPLA_LOCUS32008</name>
</gene>
<protein>
    <submittedName>
        <fullName evidence="1">Uncharacterized protein</fullName>
    </submittedName>
</protein>
<keyword evidence="2" id="KW-1185">Reference proteome</keyword>
<organism evidence="1 2">
    <name type="scientific">Pleuronectes platessa</name>
    <name type="common">European plaice</name>
    <dbReference type="NCBI Taxonomy" id="8262"/>
    <lineage>
        <taxon>Eukaryota</taxon>
        <taxon>Metazoa</taxon>
        <taxon>Chordata</taxon>
        <taxon>Craniata</taxon>
        <taxon>Vertebrata</taxon>
        <taxon>Euteleostomi</taxon>
        <taxon>Actinopterygii</taxon>
        <taxon>Neopterygii</taxon>
        <taxon>Teleostei</taxon>
        <taxon>Neoteleostei</taxon>
        <taxon>Acanthomorphata</taxon>
        <taxon>Carangaria</taxon>
        <taxon>Pleuronectiformes</taxon>
        <taxon>Pleuronectoidei</taxon>
        <taxon>Pleuronectidae</taxon>
        <taxon>Pleuronectes</taxon>
    </lineage>
</organism>
<proteinExistence type="predicted"/>
<comment type="caution">
    <text evidence="1">The sequence shown here is derived from an EMBL/GenBank/DDBJ whole genome shotgun (WGS) entry which is preliminary data.</text>
</comment>
<dbReference type="Proteomes" id="UP001153269">
    <property type="component" value="Unassembled WGS sequence"/>
</dbReference>
<sequence>MKKLEDKFSKLVSQLEEMARKPSDPGPSVLSAVGAVLHISHMTAPNLALPDRAGLTSYRTRVSLTRGVRRYEPCPLLIDVKNNKRPWRINDLQEIRTSLEARCLDMEEQIRVCELRVGGGLILPERGAQLVCGSTGRLVYVGKVCVYKCVHTSVLCELVPSGPGCLSGPLPCRWGGLRLHWAIWPPPRKMVHAEVEQRRERRMERRMEEG</sequence>
<evidence type="ECO:0000313" key="1">
    <source>
        <dbReference type="EMBL" id="CAB1444292.1"/>
    </source>
</evidence>
<dbReference type="AlphaFoldDB" id="A0A9N7V7X8"/>